<evidence type="ECO:0000313" key="7">
    <source>
        <dbReference type="EMBL" id="APB00063.1"/>
    </source>
</evidence>
<evidence type="ECO:0000256" key="2">
    <source>
        <dbReference type="ARBA" id="ARBA00022475"/>
    </source>
</evidence>
<dbReference type="AlphaFoldDB" id="A0ABC8B1U5"/>
<dbReference type="GO" id="GO:0005886">
    <property type="term" value="C:plasma membrane"/>
    <property type="evidence" value="ECO:0007669"/>
    <property type="project" value="UniProtKB-SubCell"/>
</dbReference>
<evidence type="ECO:0000256" key="3">
    <source>
        <dbReference type="ARBA" id="ARBA00022692"/>
    </source>
</evidence>
<feature type="transmembrane region" description="Helical" evidence="6">
    <location>
        <begin position="323"/>
        <end position="343"/>
    </location>
</feature>
<feature type="transmembrane region" description="Helical" evidence="6">
    <location>
        <begin position="73"/>
        <end position="93"/>
    </location>
</feature>
<feature type="transmembrane region" description="Helical" evidence="6">
    <location>
        <begin position="264"/>
        <end position="286"/>
    </location>
</feature>
<feature type="transmembrane region" description="Helical" evidence="6">
    <location>
        <begin position="105"/>
        <end position="126"/>
    </location>
</feature>
<keyword evidence="3 6" id="KW-0812">Transmembrane</keyword>
<comment type="subcellular location">
    <subcellularLocation>
        <location evidence="1">Cell membrane</location>
        <topology evidence="1">Multi-pass membrane protein</topology>
    </subcellularLocation>
</comment>
<evidence type="ECO:0000256" key="1">
    <source>
        <dbReference type="ARBA" id="ARBA00004651"/>
    </source>
</evidence>
<dbReference type="PANTHER" id="PTHR39087:SF2">
    <property type="entry name" value="UPF0104 MEMBRANE PROTEIN MJ1595"/>
    <property type="match status" value="1"/>
</dbReference>
<protein>
    <submittedName>
        <fullName evidence="7">Uncharacterized protein</fullName>
    </submittedName>
</protein>
<evidence type="ECO:0000256" key="4">
    <source>
        <dbReference type="ARBA" id="ARBA00022989"/>
    </source>
</evidence>
<reference evidence="7 8" key="1">
    <citation type="submission" date="2016-10" db="EMBL/GenBank/DDBJ databases">
        <title>Genome sequence of Nocardia seriolae strain EM150506, isolated from Anguila japonica.</title>
        <authorList>
            <person name="Han H.-J."/>
        </authorList>
    </citation>
    <scope>NUCLEOTIDE SEQUENCE [LARGE SCALE GENOMIC DNA]</scope>
    <source>
        <strain evidence="7 8">EM150506</strain>
    </source>
</reference>
<feature type="transmembrane region" description="Helical" evidence="6">
    <location>
        <begin position="138"/>
        <end position="165"/>
    </location>
</feature>
<feature type="transmembrane region" description="Helical" evidence="6">
    <location>
        <begin position="201"/>
        <end position="222"/>
    </location>
</feature>
<organism evidence="7 8">
    <name type="scientific">Nocardia seriolae</name>
    <dbReference type="NCBI Taxonomy" id="37332"/>
    <lineage>
        <taxon>Bacteria</taxon>
        <taxon>Bacillati</taxon>
        <taxon>Actinomycetota</taxon>
        <taxon>Actinomycetes</taxon>
        <taxon>Mycobacteriales</taxon>
        <taxon>Nocardiaceae</taxon>
        <taxon>Nocardia</taxon>
    </lineage>
</organism>
<dbReference type="EMBL" id="CP017839">
    <property type="protein sequence ID" value="APB00063.1"/>
    <property type="molecule type" value="Genomic_DNA"/>
</dbReference>
<gene>
    <name evidence="7" type="ORF">NS506_06026</name>
</gene>
<evidence type="ECO:0000313" key="8">
    <source>
        <dbReference type="Proteomes" id="UP000180166"/>
    </source>
</evidence>
<dbReference type="KEGG" id="nsr:NS506_06026"/>
<keyword evidence="5 6" id="KW-0472">Membrane</keyword>
<name>A0ABC8B1U5_9NOCA</name>
<evidence type="ECO:0000256" key="6">
    <source>
        <dbReference type="SAM" id="Phobius"/>
    </source>
</evidence>
<proteinExistence type="predicted"/>
<keyword evidence="2" id="KW-1003">Cell membrane</keyword>
<accession>A0ABC8B1U5</accession>
<evidence type="ECO:0000256" key="5">
    <source>
        <dbReference type="ARBA" id="ARBA00023136"/>
    </source>
</evidence>
<sequence>MAAVPAAARKADPTAAAEVTAEPTAAAPTKSAAARKALPTIVFTVAIAAAAVWQRKAVLAGLHALAGADPRWLIVAALATLALWPTSVFMLRGSIPADTSARQLFALQLAVPAIGLVPAASLLLRLRFLRRTGLSHTGALASMALMGFAALVVRIPLVVIAALAAPGLMSRNGAQPPWHDLGARAASWWQHAVGENPWRTAGIMIAALLVTAALVATAALALHRRVRAHGGWRGLPARLRHARSDAEFAWKSVAATAVRPRQAAALWSCALLQPLLMVVALWAVLHAVGADLSLPDTFVVELVTVALAPLLPSPNGVATKEITIAAGLTAVAGLTAGVAVGAALGFRLLTFWCQIPLGLASFAYLNHRRAI</sequence>
<dbReference type="PANTHER" id="PTHR39087">
    <property type="entry name" value="UPF0104 MEMBRANE PROTEIN MJ1595"/>
    <property type="match status" value="1"/>
</dbReference>
<keyword evidence="4 6" id="KW-1133">Transmembrane helix</keyword>
<dbReference type="Proteomes" id="UP000180166">
    <property type="component" value="Chromosome"/>
</dbReference>
<dbReference type="InterPro" id="IPR022791">
    <property type="entry name" value="L-PG_synthase/AglD"/>
</dbReference>
<dbReference type="Pfam" id="PF03706">
    <property type="entry name" value="LPG_synthase_TM"/>
    <property type="match status" value="1"/>
</dbReference>